<dbReference type="InterPro" id="IPR027256">
    <property type="entry name" value="P-typ_ATPase_IB"/>
</dbReference>
<comment type="caution">
    <text evidence="17">The sequence shown here is derived from an EMBL/GenBank/DDBJ whole genome shotgun (WGS) entry which is preliminary data.</text>
</comment>
<evidence type="ECO:0000256" key="12">
    <source>
        <dbReference type="ARBA" id="ARBA00022989"/>
    </source>
</evidence>
<evidence type="ECO:0000259" key="16">
    <source>
        <dbReference type="PROSITE" id="PS50846"/>
    </source>
</evidence>
<feature type="transmembrane region" description="Helical" evidence="15">
    <location>
        <begin position="120"/>
        <end position="141"/>
    </location>
</feature>
<proteinExistence type="inferred from homology"/>
<gene>
    <name evidence="17" type="ORF">ACFOMH_14010</name>
</gene>
<evidence type="ECO:0000256" key="15">
    <source>
        <dbReference type="RuleBase" id="RU362081"/>
    </source>
</evidence>
<dbReference type="NCBIfam" id="TIGR01511">
    <property type="entry name" value="ATPase-IB1_Cu"/>
    <property type="match status" value="1"/>
</dbReference>
<keyword evidence="8 15" id="KW-0547">Nucleotide-binding</keyword>
<evidence type="ECO:0000313" key="17">
    <source>
        <dbReference type="EMBL" id="MFC3529291.1"/>
    </source>
</evidence>
<dbReference type="InterPro" id="IPR001757">
    <property type="entry name" value="P_typ_ATPase"/>
</dbReference>
<dbReference type="Gene3D" id="3.40.1110.10">
    <property type="entry name" value="Calcium-transporting ATPase, cytoplasmic domain N"/>
    <property type="match status" value="1"/>
</dbReference>
<dbReference type="PROSITE" id="PS01047">
    <property type="entry name" value="HMA_1"/>
    <property type="match status" value="1"/>
</dbReference>
<evidence type="ECO:0000256" key="2">
    <source>
        <dbReference type="ARBA" id="ARBA00006024"/>
    </source>
</evidence>
<dbReference type="Gene3D" id="3.30.70.100">
    <property type="match status" value="1"/>
</dbReference>
<keyword evidence="4 15" id="KW-1003">Cell membrane</keyword>
<dbReference type="NCBIfam" id="TIGR01512">
    <property type="entry name" value="ATPase-IB2_Cd"/>
    <property type="match status" value="1"/>
</dbReference>
<evidence type="ECO:0000256" key="7">
    <source>
        <dbReference type="ARBA" id="ARBA00022723"/>
    </source>
</evidence>
<keyword evidence="3" id="KW-0813">Transport</keyword>
<keyword evidence="10" id="KW-0460">Magnesium</keyword>
<dbReference type="SUPFAM" id="SSF81665">
    <property type="entry name" value="Calcium ATPase, transmembrane domain M"/>
    <property type="match status" value="1"/>
</dbReference>
<dbReference type="Pfam" id="PF00403">
    <property type="entry name" value="HMA"/>
    <property type="match status" value="1"/>
</dbReference>
<dbReference type="PANTHER" id="PTHR43520:SF5">
    <property type="entry name" value="CATION-TRANSPORTING P-TYPE ATPASE-RELATED"/>
    <property type="match status" value="1"/>
</dbReference>
<feature type="transmembrane region" description="Helical" evidence="15">
    <location>
        <begin position="398"/>
        <end position="421"/>
    </location>
</feature>
<dbReference type="EMBL" id="JBHRXJ010000010">
    <property type="protein sequence ID" value="MFC3529291.1"/>
    <property type="molecule type" value="Genomic_DNA"/>
</dbReference>
<evidence type="ECO:0000256" key="5">
    <source>
        <dbReference type="ARBA" id="ARBA00022553"/>
    </source>
</evidence>
<comment type="subcellular location">
    <subcellularLocation>
        <location evidence="1">Cell membrane</location>
        <topology evidence="1">Multi-pass membrane protein</topology>
    </subcellularLocation>
</comment>
<evidence type="ECO:0000256" key="3">
    <source>
        <dbReference type="ARBA" id="ARBA00022448"/>
    </source>
</evidence>
<dbReference type="PRINTS" id="PR00120">
    <property type="entry name" value="HATPASE"/>
</dbReference>
<evidence type="ECO:0000256" key="10">
    <source>
        <dbReference type="ARBA" id="ARBA00022842"/>
    </source>
</evidence>
<evidence type="ECO:0000313" key="18">
    <source>
        <dbReference type="Proteomes" id="UP001595721"/>
    </source>
</evidence>
<accession>A0ABV7RAD1</accession>
<dbReference type="PROSITE" id="PS50846">
    <property type="entry name" value="HMA_2"/>
    <property type="match status" value="1"/>
</dbReference>
<keyword evidence="18" id="KW-1185">Reference proteome</keyword>
<dbReference type="PRINTS" id="PR00119">
    <property type="entry name" value="CATATPASE"/>
</dbReference>
<name>A0ABV7RAD1_9RHOB</name>
<dbReference type="Pfam" id="PF00702">
    <property type="entry name" value="Hydrolase"/>
    <property type="match status" value="1"/>
</dbReference>
<dbReference type="NCBIfam" id="TIGR01525">
    <property type="entry name" value="ATPase-IB_hvy"/>
    <property type="match status" value="1"/>
</dbReference>
<dbReference type="InterPro" id="IPR017969">
    <property type="entry name" value="Heavy-metal-associated_CS"/>
</dbReference>
<organism evidence="17 18">
    <name type="scientific">Paracoccus mangrovi</name>
    <dbReference type="NCBI Taxonomy" id="1715645"/>
    <lineage>
        <taxon>Bacteria</taxon>
        <taxon>Pseudomonadati</taxon>
        <taxon>Pseudomonadota</taxon>
        <taxon>Alphaproteobacteria</taxon>
        <taxon>Rhodobacterales</taxon>
        <taxon>Paracoccaceae</taxon>
        <taxon>Paracoccus</taxon>
    </lineage>
</organism>
<dbReference type="Proteomes" id="UP001595721">
    <property type="component" value="Unassembled WGS sequence"/>
</dbReference>
<evidence type="ECO:0000256" key="9">
    <source>
        <dbReference type="ARBA" id="ARBA00022840"/>
    </source>
</evidence>
<dbReference type="InterPro" id="IPR036412">
    <property type="entry name" value="HAD-like_sf"/>
</dbReference>
<keyword evidence="14 15" id="KW-0472">Membrane</keyword>
<keyword evidence="12 15" id="KW-1133">Transmembrane helix</keyword>
<dbReference type="InterPro" id="IPR023298">
    <property type="entry name" value="ATPase_P-typ_TM_dom_sf"/>
</dbReference>
<keyword evidence="11" id="KW-1278">Translocase</keyword>
<dbReference type="InterPro" id="IPR023299">
    <property type="entry name" value="ATPase_P-typ_cyto_dom_N"/>
</dbReference>
<feature type="transmembrane region" description="Helical" evidence="15">
    <location>
        <begin position="213"/>
        <end position="231"/>
    </location>
</feature>
<reference evidence="18" key="1">
    <citation type="journal article" date="2019" name="Int. J. Syst. Evol. Microbiol.">
        <title>The Global Catalogue of Microorganisms (GCM) 10K type strain sequencing project: providing services to taxonomists for standard genome sequencing and annotation.</title>
        <authorList>
            <consortium name="The Broad Institute Genomics Platform"/>
            <consortium name="The Broad Institute Genome Sequencing Center for Infectious Disease"/>
            <person name="Wu L."/>
            <person name="Ma J."/>
        </authorList>
    </citation>
    <scope>NUCLEOTIDE SEQUENCE [LARGE SCALE GENOMIC DNA]</scope>
    <source>
        <strain evidence="18">KCTC 42899</strain>
    </source>
</reference>
<keyword evidence="5" id="KW-0597">Phosphoprotein</keyword>
<sequence length="733" mass="76382">MSDAALHDHDARISACPACDAVPLAQRVAARGGAGGEDVILSLPTIHCAACITDVEAVLRRHPGVREARVNLTLRRVTIDAPGLSAADLIPVVERIGYEAHELDPAALAASAADRQGRDILMRIGVSGFAMMNIMILSVAVWSGAEAATRDMFHWISGAIALPTVAFAGQPFFSSAWRALKAGRLGMDVPISLALILASAISVYETMNSGDHAYFDAAVMLCFFLLVGRYLDYRTRAVARSAAEELTALEVPRAFRVTATGEMPVPVAELVPGDLIRIRPGARVPADGEVAEGASEIDRSLLTGESIPVPAAPGTALSAGEVNLTGPLILRVTAAGRDSSLARLTALVAAAESARGRYTSLAERASRLYSPLVHLLAFASFLGWYWTTGDLRHSVNVAAAVLIITCPCALGLAVPAVVTAASGRLFRRGMLIKNGTALERLAEVDCVVFDKTGTLTMGIPQIVAIEAIPPADRGAALALADGSSHPLAMALAQALRDAGHSPAPLAEMREIAGQGVRAIWQGREIRLGRAGWLGAEHGAGRISASWLSLGQGAPIRLEFTDRLRPGAEACVTSLVGAGYRVILLSGDAAPVVQDLANRLGLAEWRAGVSPTEKLAAVQELGAGGAHVLMVGDGLNDTGALAQAHVSISPASALDAARTASDIVLMGNDLSPVADALSVARRARRRIKENFAISVLYNIVAVPFAIAGFATPLMAALAMSASSVSVTLNALRLR</sequence>
<dbReference type="InterPro" id="IPR008250">
    <property type="entry name" value="ATPase_P-typ_transduc_dom_A_sf"/>
</dbReference>
<dbReference type="RefSeq" id="WP_377745186.1">
    <property type="nucleotide sequence ID" value="NZ_JBHRXJ010000010.1"/>
</dbReference>
<protein>
    <submittedName>
        <fullName evidence="17">Heavy metal translocating P-type ATPase</fullName>
    </submittedName>
</protein>
<keyword evidence="6 15" id="KW-0812">Transmembrane</keyword>
<evidence type="ECO:0000256" key="4">
    <source>
        <dbReference type="ARBA" id="ARBA00022475"/>
    </source>
</evidence>
<dbReference type="InterPro" id="IPR023214">
    <property type="entry name" value="HAD_sf"/>
</dbReference>
<feature type="transmembrane region" description="Helical" evidence="15">
    <location>
        <begin position="368"/>
        <end position="386"/>
    </location>
</feature>
<feature type="transmembrane region" description="Helical" evidence="15">
    <location>
        <begin position="185"/>
        <end position="207"/>
    </location>
</feature>
<dbReference type="InterPro" id="IPR018303">
    <property type="entry name" value="ATPase_P-typ_P_site"/>
</dbReference>
<dbReference type="InterPro" id="IPR006121">
    <property type="entry name" value="HMA_dom"/>
</dbReference>
<evidence type="ECO:0000256" key="14">
    <source>
        <dbReference type="ARBA" id="ARBA00023136"/>
    </source>
</evidence>
<evidence type="ECO:0000256" key="13">
    <source>
        <dbReference type="ARBA" id="ARBA00023065"/>
    </source>
</evidence>
<feature type="transmembrane region" description="Helical" evidence="15">
    <location>
        <begin position="153"/>
        <end position="173"/>
    </location>
</feature>
<comment type="similarity">
    <text evidence="2 15">Belongs to the cation transport ATPase (P-type) (TC 3.A.3) family. Type IB subfamily.</text>
</comment>
<feature type="domain" description="HMA" evidence="16">
    <location>
        <begin position="37"/>
        <end position="101"/>
    </location>
</feature>
<dbReference type="SUPFAM" id="SSF81653">
    <property type="entry name" value="Calcium ATPase, transduction domain A"/>
    <property type="match status" value="1"/>
</dbReference>
<dbReference type="Pfam" id="PF00122">
    <property type="entry name" value="E1-E2_ATPase"/>
    <property type="match status" value="1"/>
</dbReference>
<dbReference type="Gene3D" id="3.40.50.1000">
    <property type="entry name" value="HAD superfamily/HAD-like"/>
    <property type="match status" value="1"/>
</dbReference>
<dbReference type="NCBIfam" id="TIGR01494">
    <property type="entry name" value="ATPase_P-type"/>
    <property type="match status" value="2"/>
</dbReference>
<evidence type="ECO:0000256" key="11">
    <source>
        <dbReference type="ARBA" id="ARBA00022967"/>
    </source>
</evidence>
<dbReference type="PROSITE" id="PS00154">
    <property type="entry name" value="ATPASE_E1_E2"/>
    <property type="match status" value="1"/>
</dbReference>
<keyword evidence="9 15" id="KW-0067">ATP-binding</keyword>
<evidence type="ECO:0000256" key="6">
    <source>
        <dbReference type="ARBA" id="ARBA00022692"/>
    </source>
</evidence>
<dbReference type="Gene3D" id="2.70.150.10">
    <property type="entry name" value="Calcium-transporting ATPase, cytoplasmic transduction domain A"/>
    <property type="match status" value="1"/>
</dbReference>
<dbReference type="PANTHER" id="PTHR43520">
    <property type="entry name" value="ATP7, ISOFORM B"/>
    <property type="match status" value="1"/>
</dbReference>
<dbReference type="CDD" id="cd00371">
    <property type="entry name" value="HMA"/>
    <property type="match status" value="1"/>
</dbReference>
<dbReference type="SUPFAM" id="SSF55008">
    <property type="entry name" value="HMA, heavy metal-associated domain"/>
    <property type="match status" value="1"/>
</dbReference>
<feature type="transmembrane region" description="Helical" evidence="15">
    <location>
        <begin position="690"/>
        <end position="706"/>
    </location>
</feature>
<evidence type="ECO:0000256" key="1">
    <source>
        <dbReference type="ARBA" id="ARBA00004651"/>
    </source>
</evidence>
<keyword evidence="13" id="KW-0406">Ion transport</keyword>
<dbReference type="InterPro" id="IPR036163">
    <property type="entry name" value="HMA_dom_sf"/>
</dbReference>
<dbReference type="InterPro" id="IPR059000">
    <property type="entry name" value="ATPase_P-type_domA"/>
</dbReference>
<keyword evidence="7 15" id="KW-0479">Metal-binding</keyword>
<dbReference type="SUPFAM" id="SSF56784">
    <property type="entry name" value="HAD-like"/>
    <property type="match status" value="1"/>
</dbReference>
<evidence type="ECO:0000256" key="8">
    <source>
        <dbReference type="ARBA" id="ARBA00022741"/>
    </source>
</evidence>